<dbReference type="SUPFAM" id="SSF110921">
    <property type="entry name" value="2-isopropylmalate synthase LeuA, allosteric (dimerisation) domain"/>
    <property type="match status" value="1"/>
</dbReference>
<evidence type="ECO:0000256" key="4">
    <source>
        <dbReference type="ARBA" id="ARBA00018198"/>
    </source>
</evidence>
<dbReference type="Pfam" id="PF00682">
    <property type="entry name" value="HMGL-like"/>
    <property type="match status" value="1"/>
</dbReference>
<evidence type="ECO:0000313" key="14">
    <source>
        <dbReference type="Proteomes" id="UP000266441"/>
    </source>
</evidence>
<protein>
    <recommendedName>
        <fullName evidence="4 11">2-isopropylmalate synthase</fullName>
        <ecNumber evidence="3 11">2.3.3.13</ecNumber>
    </recommendedName>
    <alternativeName>
        <fullName evidence="11">Alpha-IPM synthase</fullName>
    </alternativeName>
    <alternativeName>
        <fullName evidence="11">Alpha-isopropylmalate synthase</fullName>
    </alternativeName>
</protein>
<keyword evidence="10 11" id="KW-0100">Branched-chain amino acid biosynthesis</keyword>
<dbReference type="AlphaFoldDB" id="A0A399CRY1"/>
<comment type="similarity">
    <text evidence="2 11">Belongs to the alpha-IPM synthase/homocitrate synthase family. LeuA type 1 subfamily.</text>
</comment>
<dbReference type="Gene3D" id="3.20.20.70">
    <property type="entry name" value="Aldolase class I"/>
    <property type="match status" value="1"/>
</dbReference>
<comment type="caution">
    <text evidence="13">The sequence shown here is derived from an EMBL/GenBank/DDBJ whole genome shotgun (WGS) entry which is preliminary data.</text>
</comment>
<dbReference type="SUPFAM" id="SSF51569">
    <property type="entry name" value="Aldolase"/>
    <property type="match status" value="1"/>
</dbReference>
<dbReference type="EC" id="2.3.3.13" evidence="3 11"/>
<dbReference type="CDD" id="cd07940">
    <property type="entry name" value="DRE_TIM_IPMS"/>
    <property type="match status" value="1"/>
</dbReference>
<accession>A0A399CRY1</accession>
<dbReference type="NCBIfam" id="TIGR00973">
    <property type="entry name" value="leuA_bact"/>
    <property type="match status" value="1"/>
</dbReference>
<name>A0A399CRY1_9BACT</name>
<dbReference type="GO" id="GO:0003985">
    <property type="term" value="F:acetyl-CoA C-acetyltransferase activity"/>
    <property type="evidence" value="ECO:0007669"/>
    <property type="project" value="UniProtKB-UniRule"/>
</dbReference>
<dbReference type="Gene3D" id="3.30.160.270">
    <property type="match status" value="1"/>
</dbReference>
<evidence type="ECO:0000256" key="1">
    <source>
        <dbReference type="ARBA" id="ARBA00004689"/>
    </source>
</evidence>
<comment type="pathway">
    <text evidence="1 11">Amino-acid biosynthesis; L-leucine biosynthesis; L-leucine from 3-methyl-2-oxobutanoate: step 1/4.</text>
</comment>
<dbReference type="EMBL" id="QWET01000032">
    <property type="protein sequence ID" value="RIH62884.1"/>
    <property type="molecule type" value="Genomic_DNA"/>
</dbReference>
<dbReference type="FunFam" id="1.10.238.260:FF:000001">
    <property type="entry name" value="2-isopropylmalate synthase"/>
    <property type="match status" value="1"/>
</dbReference>
<evidence type="ECO:0000313" key="13">
    <source>
        <dbReference type="EMBL" id="RIH62884.1"/>
    </source>
</evidence>
<dbReference type="Pfam" id="PF22617">
    <property type="entry name" value="HCS_D2"/>
    <property type="match status" value="1"/>
</dbReference>
<comment type="cofactor">
    <cofactor evidence="11">
        <name>Mn(2+)</name>
        <dbReference type="ChEBI" id="CHEBI:29035"/>
    </cofactor>
</comment>
<evidence type="ECO:0000256" key="5">
    <source>
        <dbReference type="ARBA" id="ARBA00022430"/>
    </source>
</evidence>
<dbReference type="UniPathway" id="UPA00048">
    <property type="reaction ID" value="UER00070"/>
</dbReference>
<dbReference type="GO" id="GO:0009098">
    <property type="term" value="P:L-leucine biosynthetic process"/>
    <property type="evidence" value="ECO:0007669"/>
    <property type="project" value="UniProtKB-UniRule"/>
</dbReference>
<dbReference type="HAMAP" id="MF_01025">
    <property type="entry name" value="LeuA_type1"/>
    <property type="match status" value="1"/>
</dbReference>
<feature type="region of interest" description="Regulatory domain" evidence="11">
    <location>
        <begin position="390"/>
        <end position="504"/>
    </location>
</feature>
<proteinExistence type="inferred from homology"/>
<comment type="subunit">
    <text evidence="11">Homodimer.</text>
</comment>
<gene>
    <name evidence="11" type="primary">leuA</name>
    <name evidence="13" type="ORF">D1164_22655</name>
</gene>
<evidence type="ECO:0000256" key="3">
    <source>
        <dbReference type="ARBA" id="ARBA00012973"/>
    </source>
</evidence>
<evidence type="ECO:0000256" key="2">
    <source>
        <dbReference type="ARBA" id="ARBA00009396"/>
    </source>
</evidence>
<keyword evidence="7 11" id="KW-0808">Transferase</keyword>
<dbReference type="RefSeq" id="WP_119352192.1">
    <property type="nucleotide sequence ID" value="NZ_QWET01000032.1"/>
</dbReference>
<dbReference type="InterPro" id="IPR000891">
    <property type="entry name" value="PYR_CT"/>
</dbReference>
<dbReference type="Proteomes" id="UP000266441">
    <property type="component" value="Unassembled WGS sequence"/>
</dbReference>
<dbReference type="SMART" id="SM00917">
    <property type="entry name" value="LeuA_dimer"/>
    <property type="match status" value="1"/>
</dbReference>
<feature type="domain" description="Pyruvate carboxyltransferase" evidence="12">
    <location>
        <begin position="5"/>
        <end position="267"/>
    </location>
</feature>
<dbReference type="FunFam" id="3.30.160.270:FF:000003">
    <property type="entry name" value="2-isopropylmalate synthase"/>
    <property type="match status" value="1"/>
</dbReference>
<evidence type="ECO:0000256" key="8">
    <source>
        <dbReference type="ARBA" id="ARBA00022723"/>
    </source>
</evidence>
<dbReference type="PROSITE" id="PS00816">
    <property type="entry name" value="AIPM_HOMOCIT_SYNTH_2"/>
    <property type="match status" value="1"/>
</dbReference>
<feature type="binding site" evidence="11">
    <location>
        <position position="204"/>
    </location>
    <ligand>
        <name>Mn(2+)</name>
        <dbReference type="ChEBI" id="CHEBI:29035"/>
    </ligand>
</feature>
<evidence type="ECO:0000259" key="12">
    <source>
        <dbReference type="PROSITE" id="PS50991"/>
    </source>
</evidence>
<dbReference type="PANTHER" id="PTHR10277">
    <property type="entry name" value="HOMOCITRATE SYNTHASE-RELATED"/>
    <property type="match status" value="1"/>
</dbReference>
<keyword evidence="14" id="KW-1185">Reference proteome</keyword>
<evidence type="ECO:0000256" key="6">
    <source>
        <dbReference type="ARBA" id="ARBA00022605"/>
    </source>
</evidence>
<dbReference type="PROSITE" id="PS00815">
    <property type="entry name" value="AIPM_HOMOCIT_SYNTH_1"/>
    <property type="match status" value="1"/>
</dbReference>
<dbReference type="InterPro" id="IPR054691">
    <property type="entry name" value="LeuA/HCS_post-cat"/>
</dbReference>
<dbReference type="Pfam" id="PF08502">
    <property type="entry name" value="LeuA_dimer"/>
    <property type="match status" value="1"/>
</dbReference>
<feature type="binding site" evidence="11">
    <location>
        <position position="14"/>
    </location>
    <ligand>
        <name>Mn(2+)</name>
        <dbReference type="ChEBI" id="CHEBI:29035"/>
    </ligand>
</feature>
<feature type="binding site" evidence="11">
    <location>
        <position position="238"/>
    </location>
    <ligand>
        <name>Mn(2+)</name>
        <dbReference type="ChEBI" id="CHEBI:29035"/>
    </ligand>
</feature>
<dbReference type="InterPro" id="IPR013785">
    <property type="entry name" value="Aldolase_TIM"/>
</dbReference>
<dbReference type="PANTHER" id="PTHR10277:SF9">
    <property type="entry name" value="2-ISOPROPYLMALATE SYNTHASE 1, CHLOROPLASTIC-RELATED"/>
    <property type="match status" value="1"/>
</dbReference>
<keyword evidence="5 11" id="KW-0432">Leucine biosynthesis</keyword>
<keyword evidence="8 11" id="KW-0479">Metal-binding</keyword>
<dbReference type="PROSITE" id="PS50991">
    <property type="entry name" value="PYR_CT"/>
    <property type="match status" value="1"/>
</dbReference>
<dbReference type="InterPro" id="IPR013709">
    <property type="entry name" value="2-isopropylmalate_synth_dimer"/>
</dbReference>
<organism evidence="13 14">
    <name type="scientific">Mariniphaga sediminis</name>
    <dbReference type="NCBI Taxonomy" id="1628158"/>
    <lineage>
        <taxon>Bacteria</taxon>
        <taxon>Pseudomonadati</taxon>
        <taxon>Bacteroidota</taxon>
        <taxon>Bacteroidia</taxon>
        <taxon>Marinilabiliales</taxon>
        <taxon>Prolixibacteraceae</taxon>
        <taxon>Mariniphaga</taxon>
    </lineage>
</organism>
<reference evidence="13 14" key="1">
    <citation type="journal article" date="2015" name="Int. J. Syst. Evol. Microbiol.">
        <title>Mariniphaga sediminis sp. nov., isolated from coastal sediment.</title>
        <authorList>
            <person name="Wang F.Q."/>
            <person name="Shen Q.Y."/>
            <person name="Chen G.J."/>
            <person name="Du Z.J."/>
        </authorList>
    </citation>
    <scope>NUCLEOTIDE SEQUENCE [LARGE SCALE GENOMIC DNA]</scope>
    <source>
        <strain evidence="13 14">SY21</strain>
    </source>
</reference>
<evidence type="ECO:0000256" key="9">
    <source>
        <dbReference type="ARBA" id="ARBA00023211"/>
    </source>
</evidence>
<dbReference type="GO" id="GO:0030145">
    <property type="term" value="F:manganese ion binding"/>
    <property type="evidence" value="ECO:0007669"/>
    <property type="project" value="UniProtKB-UniRule"/>
</dbReference>
<keyword evidence="13" id="KW-0012">Acyltransferase</keyword>
<keyword evidence="6 11" id="KW-0028">Amino-acid biosynthesis</keyword>
<dbReference type="FunFam" id="3.20.20.70:FF:000010">
    <property type="entry name" value="2-isopropylmalate synthase"/>
    <property type="match status" value="1"/>
</dbReference>
<dbReference type="InterPro" id="IPR002034">
    <property type="entry name" value="AIPM/Hcit_synth_CS"/>
</dbReference>
<dbReference type="GO" id="GO:0003852">
    <property type="term" value="F:2-isopropylmalate synthase activity"/>
    <property type="evidence" value="ECO:0007669"/>
    <property type="project" value="UniProtKB-UniRule"/>
</dbReference>
<comment type="catalytic activity">
    <reaction evidence="11">
        <text>3-methyl-2-oxobutanoate + acetyl-CoA + H2O = (2S)-2-isopropylmalate + CoA + H(+)</text>
        <dbReference type="Rhea" id="RHEA:21524"/>
        <dbReference type="ChEBI" id="CHEBI:1178"/>
        <dbReference type="ChEBI" id="CHEBI:11851"/>
        <dbReference type="ChEBI" id="CHEBI:15377"/>
        <dbReference type="ChEBI" id="CHEBI:15378"/>
        <dbReference type="ChEBI" id="CHEBI:57287"/>
        <dbReference type="ChEBI" id="CHEBI:57288"/>
        <dbReference type="EC" id="2.3.3.13"/>
    </reaction>
</comment>
<evidence type="ECO:0000256" key="11">
    <source>
        <dbReference type="HAMAP-Rule" id="MF_01025"/>
    </source>
</evidence>
<comment type="function">
    <text evidence="11">Catalyzes the condensation of the acetyl group of acetyl-CoA with 3-methyl-2-oxobutanoate (2-ketoisovalerate) to form 3-carboxy-3-hydroxy-4-methylpentanoate (2-isopropylmalate).</text>
</comment>
<keyword evidence="9 11" id="KW-0464">Manganese</keyword>
<feature type="binding site" evidence="11">
    <location>
        <position position="202"/>
    </location>
    <ligand>
        <name>Mn(2+)</name>
        <dbReference type="ChEBI" id="CHEBI:29035"/>
    </ligand>
</feature>
<dbReference type="InterPro" id="IPR050073">
    <property type="entry name" value="2-IPM_HCS-like"/>
</dbReference>
<dbReference type="GO" id="GO:0005737">
    <property type="term" value="C:cytoplasm"/>
    <property type="evidence" value="ECO:0007669"/>
    <property type="project" value="UniProtKB-UniRule"/>
</dbReference>
<dbReference type="Gene3D" id="1.10.238.260">
    <property type="match status" value="1"/>
</dbReference>
<sequence length="504" mass="55277">MSDRLFIFDTTLRDGEQVPGCQLNTVEKIEVAKALQELGVDIIEAGFPISSPGDFESVVEISKAVTWPTICALTRAVQKDIDVAAESLKYAKKGRIHTGIGTSYFHIHHKLNSTPDAILERAVEAVKYAKKYVEDVEFYAEDAGRTENEYLAKVVEAVIKAGATVVNIPDTTGYCLPHEFGEKIKYLVENVNGVHKAVISTHCHNDLGMATANTISGIMNGARQAEVTINGIGERAGNTSLEEVVMILKSRYQVLGIETGVNTKNIYHTSRLVSTLMNMPVQPNKAVVGRNAFAHSSGIHQDGVLKFRENYEIMDPADVGINESSILLTARSGRAALKHRLEIMGFELTKEKLEEVYEQFLKLADKKKDIRDDDIALLVGDATRQEHRIKLDFLQVVTGKSLTPMAIVKLNIAGESFEASSSGNGPVDAAIKAVKQIIHRQVTIEEFLVQAITRGSDDIGKVHMQIDYNDSIFHGFGAHTDIVTASVEAFLDAINKLPVVHEAV</sequence>
<dbReference type="InterPro" id="IPR036230">
    <property type="entry name" value="LeuA_allosteric_dom_sf"/>
</dbReference>
<dbReference type="NCBIfam" id="NF002086">
    <property type="entry name" value="PRK00915.1-3"/>
    <property type="match status" value="1"/>
</dbReference>
<dbReference type="OrthoDB" id="9804858at2"/>
<evidence type="ECO:0000256" key="10">
    <source>
        <dbReference type="ARBA" id="ARBA00023304"/>
    </source>
</evidence>
<dbReference type="InterPro" id="IPR005671">
    <property type="entry name" value="LeuA_bact_synth"/>
</dbReference>
<keyword evidence="11" id="KW-0963">Cytoplasm</keyword>
<evidence type="ECO:0000256" key="7">
    <source>
        <dbReference type="ARBA" id="ARBA00022679"/>
    </source>
</evidence>